<dbReference type="Proteomes" id="UP001501020">
    <property type="component" value="Unassembled WGS sequence"/>
</dbReference>
<dbReference type="InterPro" id="IPR013658">
    <property type="entry name" value="SGL"/>
</dbReference>
<feature type="domain" description="SMP-30/Gluconolactonase/LRE-like region" evidence="3">
    <location>
        <begin position="13"/>
        <end position="252"/>
    </location>
</feature>
<accession>A0ABN2Y0V6</accession>
<dbReference type="SUPFAM" id="SSF63829">
    <property type="entry name" value="Calcium-dependent phosphotriesterase"/>
    <property type="match status" value="1"/>
</dbReference>
<dbReference type="PANTHER" id="PTHR47572:SF4">
    <property type="entry name" value="LACTONASE DRP35"/>
    <property type="match status" value="1"/>
</dbReference>
<evidence type="ECO:0000313" key="4">
    <source>
        <dbReference type="EMBL" id="GAA2120507.1"/>
    </source>
</evidence>
<organism evidence="4 5">
    <name type="scientific">Actinomadura napierensis</name>
    <dbReference type="NCBI Taxonomy" id="267854"/>
    <lineage>
        <taxon>Bacteria</taxon>
        <taxon>Bacillati</taxon>
        <taxon>Actinomycetota</taxon>
        <taxon>Actinomycetes</taxon>
        <taxon>Streptosporangiales</taxon>
        <taxon>Thermomonosporaceae</taxon>
        <taxon>Actinomadura</taxon>
    </lineage>
</organism>
<name>A0ABN2Y0V6_9ACTN</name>
<comment type="similarity">
    <text evidence="1">Belongs to the SMP-30/CGR1 family.</text>
</comment>
<evidence type="ECO:0000313" key="5">
    <source>
        <dbReference type="Proteomes" id="UP001501020"/>
    </source>
</evidence>
<gene>
    <name evidence="4" type="ORF">GCM10009727_05320</name>
</gene>
<dbReference type="InterPro" id="IPR011042">
    <property type="entry name" value="6-blade_b-propeller_TolB-like"/>
</dbReference>
<keyword evidence="5" id="KW-1185">Reference proteome</keyword>
<dbReference type="Gene3D" id="2.120.10.30">
    <property type="entry name" value="TolB, C-terminal domain"/>
    <property type="match status" value="1"/>
</dbReference>
<dbReference type="InterPro" id="IPR051262">
    <property type="entry name" value="SMP-30/CGR1_Lactonase"/>
</dbReference>
<sequence length="295" mass="30866">MSHLREYAAGMQWGEGPRWHDGALWLSDTQGSRLWTDAGGSWTPTETSPVSNGLWFLPDGRLVGALMSAGRLGVWTGAEWSTYADLGHLGVGPLGDVVGDDAGNLYVDDVGFDAAAGEAPRPGRIILVRPDGSASVAAEQVVFPNGMALVDGARTLVVAETLRQRLTAFAVDEDGSLGAPRPYADIAALVGPDARPDGIWPAAGGGVWVATTSGCRVVHVRAGELVESIDASPELPIACCLDDAGDLLITLADTGGRPLMEAIAAGKVRTRVVLAALRAAPRPHIHRIEEQEEPT</sequence>
<dbReference type="Pfam" id="PF08450">
    <property type="entry name" value="SGL"/>
    <property type="match status" value="1"/>
</dbReference>
<evidence type="ECO:0000256" key="2">
    <source>
        <dbReference type="ARBA" id="ARBA00022801"/>
    </source>
</evidence>
<keyword evidence="2" id="KW-0378">Hydrolase</keyword>
<comment type="caution">
    <text evidence="4">The sequence shown here is derived from an EMBL/GenBank/DDBJ whole genome shotgun (WGS) entry which is preliminary data.</text>
</comment>
<dbReference type="RefSeq" id="WP_344260952.1">
    <property type="nucleotide sequence ID" value="NZ_BAAAMR010000002.1"/>
</dbReference>
<evidence type="ECO:0000256" key="1">
    <source>
        <dbReference type="ARBA" id="ARBA00008853"/>
    </source>
</evidence>
<dbReference type="PANTHER" id="PTHR47572">
    <property type="entry name" value="LIPOPROTEIN-RELATED"/>
    <property type="match status" value="1"/>
</dbReference>
<evidence type="ECO:0000259" key="3">
    <source>
        <dbReference type="Pfam" id="PF08450"/>
    </source>
</evidence>
<reference evidence="4 5" key="1">
    <citation type="journal article" date="2019" name="Int. J. Syst. Evol. Microbiol.">
        <title>The Global Catalogue of Microorganisms (GCM) 10K type strain sequencing project: providing services to taxonomists for standard genome sequencing and annotation.</title>
        <authorList>
            <consortium name="The Broad Institute Genomics Platform"/>
            <consortium name="The Broad Institute Genome Sequencing Center for Infectious Disease"/>
            <person name="Wu L."/>
            <person name="Ma J."/>
        </authorList>
    </citation>
    <scope>NUCLEOTIDE SEQUENCE [LARGE SCALE GENOMIC DNA]</scope>
    <source>
        <strain evidence="4 5">JCM 13850</strain>
    </source>
</reference>
<proteinExistence type="inferred from homology"/>
<protein>
    <recommendedName>
        <fullName evidence="3">SMP-30/Gluconolactonase/LRE-like region domain-containing protein</fullName>
    </recommendedName>
</protein>
<dbReference type="EMBL" id="BAAAMR010000002">
    <property type="protein sequence ID" value="GAA2120507.1"/>
    <property type="molecule type" value="Genomic_DNA"/>
</dbReference>